<dbReference type="EMBL" id="QICC01000034">
    <property type="protein sequence ID" value="RNM41521.1"/>
    <property type="molecule type" value="Genomic_DNA"/>
</dbReference>
<name>A0A3N0IWZ5_9ACTN</name>
<reference evidence="3" key="3">
    <citation type="journal article" date="2019" name="Microbiol. Resour. Announc.">
        <title>Draft Genome Sequences of Type Strains of Gordonibacter faecihominis, Paraeggerthella hongkongensis, Parvibacter caecicola,Slackia equolifaciens, Slackia faecicanis, and Slackia isoflavoniconvertens.</title>
        <authorList>
            <person name="Danylec N."/>
            <person name="Stoll D.A."/>
            <person name="Dotsch A."/>
            <person name="Huch M."/>
        </authorList>
    </citation>
    <scope>NUCLEOTIDE SEQUENCE</scope>
    <source>
        <strain evidence="3">DSM 16107</strain>
    </source>
</reference>
<comment type="caution">
    <text evidence="3">The sequence shown here is derived from an EMBL/GenBank/DDBJ whole genome shotgun (WGS) entry which is preliminary data.</text>
</comment>
<keyword evidence="1" id="KW-0732">Signal</keyword>
<organism evidence="3 5">
    <name type="scientific">Eggerthella sinensis</name>
    <dbReference type="NCBI Taxonomy" id="242230"/>
    <lineage>
        <taxon>Bacteria</taxon>
        <taxon>Bacillati</taxon>
        <taxon>Actinomycetota</taxon>
        <taxon>Coriobacteriia</taxon>
        <taxon>Eggerthellales</taxon>
        <taxon>Eggerthellaceae</taxon>
        <taxon>Eggerthella</taxon>
    </lineage>
</organism>
<proteinExistence type="predicted"/>
<dbReference type="AlphaFoldDB" id="A0A3N0IWZ5"/>
<dbReference type="PROSITE" id="PS51257">
    <property type="entry name" value="PROKAR_LIPOPROTEIN"/>
    <property type="match status" value="1"/>
</dbReference>
<keyword evidence="4" id="KW-1185">Reference proteome</keyword>
<evidence type="ECO:0000313" key="2">
    <source>
        <dbReference type="EMBL" id="RDB67541.1"/>
    </source>
</evidence>
<evidence type="ECO:0000313" key="5">
    <source>
        <dbReference type="Proteomes" id="UP000270112"/>
    </source>
</evidence>
<feature type="chain" id="PRO_5030078645" evidence="1">
    <location>
        <begin position="27"/>
        <end position="186"/>
    </location>
</feature>
<evidence type="ECO:0000313" key="4">
    <source>
        <dbReference type="Proteomes" id="UP000253817"/>
    </source>
</evidence>
<evidence type="ECO:0000256" key="1">
    <source>
        <dbReference type="SAM" id="SignalP"/>
    </source>
</evidence>
<protein>
    <submittedName>
        <fullName evidence="3">Uncharacterized protein</fullName>
    </submittedName>
</protein>
<reference evidence="5" key="2">
    <citation type="submission" date="2018-05" db="EMBL/GenBank/DDBJ databases">
        <title>Genome Sequencing of selected type strains of the family Eggerthellaceae.</title>
        <authorList>
            <person name="Danylec N."/>
            <person name="Stoll D.A."/>
            <person name="Doetsch A."/>
            <person name="Huch M."/>
        </authorList>
    </citation>
    <scope>NUCLEOTIDE SEQUENCE [LARGE SCALE GENOMIC DNA]</scope>
    <source>
        <strain evidence="5">DSM 16107</strain>
    </source>
</reference>
<dbReference type="EMBL" id="PPTT01000024">
    <property type="protein sequence ID" value="RDB67541.1"/>
    <property type="molecule type" value="Genomic_DNA"/>
</dbReference>
<reference evidence="2 4" key="1">
    <citation type="journal article" date="2018" name="Elife">
        <title>Discovery and characterization of a prevalent human gut bacterial enzyme sufficient for the inactivation of a family of plant toxins.</title>
        <authorList>
            <person name="Koppel N."/>
            <person name="Bisanz J.E."/>
            <person name="Pandelia M.E."/>
            <person name="Turnbaugh P.J."/>
            <person name="Balskus E.P."/>
        </authorList>
    </citation>
    <scope>NUCLEOTIDE SEQUENCE [LARGE SCALE GENOMIC DNA]</scope>
    <source>
        <strain evidence="2 4">DSM 16107</strain>
    </source>
</reference>
<dbReference type="Proteomes" id="UP000253817">
    <property type="component" value="Unassembled WGS sequence"/>
</dbReference>
<sequence length="186" mass="20736">MHSHADRIVKAALVLALLMSCLPSMAACNGIQEDDWPKPPDTSRDVQPEGGIAVLNNGLIYYDPSNEDFYFLPEGKTTYDEASGQTMTSKGWSNDDVYLHEVTKPALVELIQLNLDAAENAAEDFSSMSPLSEYYSEFWHRRWTKIAAGLKPLLKKVEATDENDNDALQSEYEEFHDAIGITSSLD</sequence>
<dbReference type="Proteomes" id="UP000270112">
    <property type="component" value="Unassembled WGS sequence"/>
</dbReference>
<evidence type="ECO:0000313" key="3">
    <source>
        <dbReference type="EMBL" id="RNM41521.1"/>
    </source>
</evidence>
<gene>
    <name evidence="2" type="ORF">C1876_12700</name>
    <name evidence="3" type="ORF">DMP09_09280</name>
</gene>
<dbReference type="RefSeq" id="WP_114547094.1">
    <property type="nucleotide sequence ID" value="NZ_PPTT01000024.1"/>
</dbReference>
<feature type="signal peptide" evidence="1">
    <location>
        <begin position="1"/>
        <end position="26"/>
    </location>
</feature>
<accession>A0A3N0IWZ5</accession>